<dbReference type="PANTHER" id="PTHR45628:SF7">
    <property type="entry name" value="VOLTAGE-DEPENDENT CALCIUM CHANNEL TYPE A SUBUNIT ALPHA-1"/>
    <property type="match status" value="1"/>
</dbReference>
<feature type="transmembrane region" description="Helical" evidence="12">
    <location>
        <begin position="26"/>
        <end position="48"/>
    </location>
</feature>
<evidence type="ECO:0000256" key="9">
    <source>
        <dbReference type="ARBA" id="ARBA00023180"/>
    </source>
</evidence>
<gene>
    <name evidence="14" type="ORF">SAMN05216244_3149</name>
</gene>
<name>A0A1G9V629_9BACI</name>
<dbReference type="Gene3D" id="1.20.120.350">
    <property type="entry name" value="Voltage-gated potassium channels. Chain C"/>
    <property type="match status" value="1"/>
</dbReference>
<evidence type="ECO:0000256" key="5">
    <source>
        <dbReference type="ARBA" id="ARBA00022882"/>
    </source>
</evidence>
<keyword evidence="4" id="KW-0106">Calcium</keyword>
<keyword evidence="11" id="KW-0175">Coiled coil</keyword>
<dbReference type="SUPFAM" id="SSF81324">
    <property type="entry name" value="Voltage-gated potassium channels"/>
    <property type="match status" value="1"/>
</dbReference>
<keyword evidence="15" id="KW-1185">Reference proteome</keyword>
<feature type="transmembrane region" description="Helical" evidence="12">
    <location>
        <begin position="138"/>
        <end position="158"/>
    </location>
</feature>
<sequence length="280" mass="31935">MSANKRVSNQQHIPRNKLGEIAENKYFQAIVIAIIVLNGLVIIGETYFVGNRMLQLLDRIIIWIFVAEMVIKLVGLGVKRYFSDNWNVFDFLIVAASLIFYTAPFVTVVRLVRVLRLLRMIPAVPALRKIVDSLMRSIPALTGILGLTVLIFSIYAIIGTTYFRDVLPAEYFGSFHASLFTLTQVVTFESWASQVARPVINEIPWAWIYFISFIVIGALVILNLVVAVIVDFLSQEGDDLHQDQLTKLSKDNQELKAEIREIKQLLTEKKNFETDREDQQ</sequence>
<evidence type="ECO:0000256" key="7">
    <source>
        <dbReference type="ARBA" id="ARBA00023065"/>
    </source>
</evidence>
<evidence type="ECO:0000256" key="2">
    <source>
        <dbReference type="ARBA" id="ARBA00022448"/>
    </source>
</evidence>
<keyword evidence="9" id="KW-0325">Glycoprotein</keyword>
<dbReference type="InterPro" id="IPR027359">
    <property type="entry name" value="Volt_channel_dom_sf"/>
</dbReference>
<evidence type="ECO:0000259" key="13">
    <source>
        <dbReference type="Pfam" id="PF00520"/>
    </source>
</evidence>
<evidence type="ECO:0000313" key="15">
    <source>
        <dbReference type="Proteomes" id="UP000182347"/>
    </source>
</evidence>
<dbReference type="InterPro" id="IPR050599">
    <property type="entry name" value="VDCC_alpha-1_subunit"/>
</dbReference>
<dbReference type="OrthoDB" id="5297065at2"/>
<keyword evidence="3 12" id="KW-0812">Transmembrane</keyword>
<keyword evidence="7" id="KW-0406">Ion transport</keyword>
<keyword evidence="6 12" id="KW-1133">Transmembrane helix</keyword>
<evidence type="ECO:0000256" key="10">
    <source>
        <dbReference type="ARBA" id="ARBA00023303"/>
    </source>
</evidence>
<feature type="transmembrane region" description="Helical" evidence="12">
    <location>
        <begin position="207"/>
        <end position="233"/>
    </location>
</feature>
<dbReference type="Pfam" id="PF00520">
    <property type="entry name" value="Ion_trans"/>
    <property type="match status" value="1"/>
</dbReference>
<dbReference type="RefSeq" id="WP_074600225.1">
    <property type="nucleotide sequence ID" value="NZ_FNHF01000004.1"/>
</dbReference>
<keyword evidence="5" id="KW-0851">Voltage-gated channel</keyword>
<dbReference type="InterPro" id="IPR005821">
    <property type="entry name" value="Ion_trans_dom"/>
</dbReference>
<reference evidence="15" key="1">
    <citation type="submission" date="2016-10" db="EMBL/GenBank/DDBJ databases">
        <authorList>
            <person name="Varghese N."/>
            <person name="Submissions S."/>
        </authorList>
    </citation>
    <scope>NUCLEOTIDE SEQUENCE [LARGE SCALE GENOMIC DNA]</scope>
    <source>
        <strain evidence="15">CGMCC 1.6199</strain>
    </source>
</reference>
<feature type="transmembrane region" description="Helical" evidence="12">
    <location>
        <begin position="88"/>
        <end position="112"/>
    </location>
</feature>
<keyword evidence="10 14" id="KW-0407">Ion channel</keyword>
<evidence type="ECO:0000256" key="1">
    <source>
        <dbReference type="ARBA" id="ARBA00004141"/>
    </source>
</evidence>
<feature type="domain" description="Ion transport" evidence="13">
    <location>
        <begin position="24"/>
        <end position="236"/>
    </location>
</feature>
<proteinExistence type="predicted"/>
<evidence type="ECO:0000313" key="14">
    <source>
        <dbReference type="EMBL" id="SDM67658.1"/>
    </source>
</evidence>
<evidence type="ECO:0000256" key="6">
    <source>
        <dbReference type="ARBA" id="ARBA00022989"/>
    </source>
</evidence>
<dbReference type="Gene3D" id="1.10.287.70">
    <property type="match status" value="1"/>
</dbReference>
<dbReference type="Proteomes" id="UP000182347">
    <property type="component" value="Unassembled WGS sequence"/>
</dbReference>
<dbReference type="PANTHER" id="PTHR45628">
    <property type="entry name" value="VOLTAGE-DEPENDENT CALCIUM CHANNEL TYPE A SUBUNIT ALPHA-1"/>
    <property type="match status" value="1"/>
</dbReference>
<organism evidence="14 15">
    <name type="scientific">Sediminibacillus halophilus</name>
    <dbReference type="NCBI Taxonomy" id="482461"/>
    <lineage>
        <taxon>Bacteria</taxon>
        <taxon>Bacillati</taxon>
        <taxon>Bacillota</taxon>
        <taxon>Bacilli</taxon>
        <taxon>Bacillales</taxon>
        <taxon>Bacillaceae</taxon>
        <taxon>Sediminibacillus</taxon>
    </lineage>
</organism>
<dbReference type="GO" id="GO:0008331">
    <property type="term" value="F:high voltage-gated calcium channel activity"/>
    <property type="evidence" value="ECO:0007669"/>
    <property type="project" value="TreeGrafter"/>
</dbReference>
<keyword evidence="8 12" id="KW-0472">Membrane</keyword>
<dbReference type="GO" id="GO:0098703">
    <property type="term" value="P:calcium ion import across plasma membrane"/>
    <property type="evidence" value="ECO:0007669"/>
    <property type="project" value="TreeGrafter"/>
</dbReference>
<feature type="coiled-coil region" evidence="11">
    <location>
        <begin position="238"/>
        <end position="275"/>
    </location>
</feature>
<comment type="subcellular location">
    <subcellularLocation>
        <location evidence="1">Membrane</location>
        <topology evidence="1">Multi-pass membrane protein</topology>
    </subcellularLocation>
</comment>
<dbReference type="STRING" id="482461.SAMN05216244_3149"/>
<evidence type="ECO:0000256" key="3">
    <source>
        <dbReference type="ARBA" id="ARBA00022692"/>
    </source>
</evidence>
<feature type="transmembrane region" description="Helical" evidence="12">
    <location>
        <begin position="60"/>
        <end position="82"/>
    </location>
</feature>
<dbReference type="EMBL" id="FNHF01000004">
    <property type="protein sequence ID" value="SDM67658.1"/>
    <property type="molecule type" value="Genomic_DNA"/>
</dbReference>
<evidence type="ECO:0000256" key="4">
    <source>
        <dbReference type="ARBA" id="ARBA00022837"/>
    </source>
</evidence>
<evidence type="ECO:0000256" key="11">
    <source>
        <dbReference type="SAM" id="Coils"/>
    </source>
</evidence>
<protein>
    <submittedName>
        <fullName evidence="14">Voltage-gated sodium channel</fullName>
    </submittedName>
</protein>
<accession>A0A1G9V629</accession>
<dbReference type="GO" id="GO:0005891">
    <property type="term" value="C:voltage-gated calcium channel complex"/>
    <property type="evidence" value="ECO:0007669"/>
    <property type="project" value="TreeGrafter"/>
</dbReference>
<evidence type="ECO:0000256" key="8">
    <source>
        <dbReference type="ARBA" id="ARBA00023136"/>
    </source>
</evidence>
<evidence type="ECO:0000256" key="12">
    <source>
        <dbReference type="SAM" id="Phobius"/>
    </source>
</evidence>
<keyword evidence="2" id="KW-0813">Transport</keyword>
<dbReference type="AlphaFoldDB" id="A0A1G9V629"/>